<gene>
    <name evidence="4" type="ORF">GCM10008098_05240</name>
</gene>
<evidence type="ECO:0000313" key="4">
    <source>
        <dbReference type="EMBL" id="GGY16781.1"/>
    </source>
</evidence>
<proteinExistence type="predicted"/>
<evidence type="ECO:0000259" key="3">
    <source>
        <dbReference type="SMART" id="SM00287"/>
    </source>
</evidence>
<sequence>MKRLAWLVLSTLALAVPALAQAADGFVTGNVNLRAGPDSQYPLILTVPVGTPVNIQGCTAGWEWCDVITMGTRGWVAGTFIQYQYQNQPVVVQEYGANIGIPIISFVIGTYWSNYYSNRPFYRQRNVWYSRPIVSRPPPRPIHRPPPRPQPGHGNRPPPRPGIGNPGQGHKPSPGQGNRPQPGQGNRPQPGQGNRPPPAQGNRPQPGQGNRPPPTQGSQPGQGSRPPGQGNRPAQGQGNRPKPQARPAPADKSNNGN</sequence>
<feature type="compositionally biased region" description="Low complexity" evidence="1">
    <location>
        <begin position="174"/>
        <end position="233"/>
    </location>
</feature>
<keyword evidence="2" id="KW-0732">Signal</keyword>
<dbReference type="Gene3D" id="2.30.30.40">
    <property type="entry name" value="SH3 Domains"/>
    <property type="match status" value="1"/>
</dbReference>
<dbReference type="Pfam" id="PF08239">
    <property type="entry name" value="SH3_3"/>
    <property type="match status" value="1"/>
</dbReference>
<dbReference type="SMART" id="SM00287">
    <property type="entry name" value="SH3b"/>
    <property type="match status" value="1"/>
</dbReference>
<feature type="domain" description="SH3b" evidence="3">
    <location>
        <begin position="22"/>
        <end position="84"/>
    </location>
</feature>
<comment type="caution">
    <text evidence="4">The sequence shown here is derived from an EMBL/GenBank/DDBJ whole genome shotgun (WGS) entry which is preliminary data.</text>
</comment>
<keyword evidence="5" id="KW-1185">Reference proteome</keyword>
<accession>A0ABQ2ZJ65</accession>
<dbReference type="RefSeq" id="WP_189439620.1">
    <property type="nucleotide sequence ID" value="NZ_BMXT01000001.1"/>
</dbReference>
<evidence type="ECO:0000256" key="2">
    <source>
        <dbReference type="SAM" id="SignalP"/>
    </source>
</evidence>
<feature type="region of interest" description="Disordered" evidence="1">
    <location>
        <begin position="132"/>
        <end position="257"/>
    </location>
</feature>
<protein>
    <recommendedName>
        <fullName evidence="3">SH3b domain-containing protein</fullName>
    </recommendedName>
</protein>
<feature type="chain" id="PRO_5046536571" description="SH3b domain-containing protein" evidence="2">
    <location>
        <begin position="23"/>
        <end position="257"/>
    </location>
</feature>
<evidence type="ECO:0000313" key="5">
    <source>
        <dbReference type="Proteomes" id="UP000621898"/>
    </source>
</evidence>
<dbReference type="Proteomes" id="UP000621898">
    <property type="component" value="Unassembled WGS sequence"/>
</dbReference>
<evidence type="ECO:0000256" key="1">
    <source>
        <dbReference type="SAM" id="MobiDB-lite"/>
    </source>
</evidence>
<reference evidence="5" key="1">
    <citation type="journal article" date="2019" name="Int. J. Syst. Evol. Microbiol.">
        <title>The Global Catalogue of Microorganisms (GCM) 10K type strain sequencing project: providing services to taxonomists for standard genome sequencing and annotation.</title>
        <authorList>
            <consortium name="The Broad Institute Genomics Platform"/>
            <consortium name="The Broad Institute Genome Sequencing Center for Infectious Disease"/>
            <person name="Wu L."/>
            <person name="Ma J."/>
        </authorList>
    </citation>
    <scope>NUCLEOTIDE SEQUENCE [LARGE SCALE GENOMIC DNA]</scope>
    <source>
        <strain evidence="5">KCTC 22232</strain>
    </source>
</reference>
<name>A0ABQ2ZJ65_9GAMM</name>
<dbReference type="InterPro" id="IPR003646">
    <property type="entry name" value="SH3-like_bac-type"/>
</dbReference>
<organism evidence="4 5">
    <name type="scientific">Rhodanobacter panaciterrae</name>
    <dbReference type="NCBI Taxonomy" id="490572"/>
    <lineage>
        <taxon>Bacteria</taxon>
        <taxon>Pseudomonadati</taxon>
        <taxon>Pseudomonadota</taxon>
        <taxon>Gammaproteobacteria</taxon>
        <taxon>Lysobacterales</taxon>
        <taxon>Rhodanobacteraceae</taxon>
        <taxon>Rhodanobacter</taxon>
    </lineage>
</organism>
<dbReference type="EMBL" id="BMXT01000001">
    <property type="protein sequence ID" value="GGY16781.1"/>
    <property type="molecule type" value="Genomic_DNA"/>
</dbReference>
<feature type="signal peptide" evidence="2">
    <location>
        <begin position="1"/>
        <end position="22"/>
    </location>
</feature>